<sequence length="434" mass="50231">MPVTTDNNIFTLRAYALGPAYAGHPATLGREYRNVIRNRRKRRTMNSKTKLALMQRKIDSKLAEQLIARGFTLGKLKQQSSDELRGLGLMKESIDIIQNESRPPIPEDTVRKLLFESNYTCCLCKDSSKSIIIHHINPWESSRSHDINNLVVLCLQHHDEAHTKHELSINLTPGRIRDAKKRWLESVQEKGINNALKVSNTDGAFYDYFNLNRIFELAESLGFDKKSCRYFPIALEYGFINELGLIKPIKSWSDKDIEEKRYWIDFFEGTYLYHYMKDIFSLVVQKSNFIYINEIWSRSKIVALIKPGDFILVQGLFSFQPLTKKQIGMSQLKKGYRKAKGIKIEFEIDLFYCNSESSRSHLSGRNVKTLYAVVRSIKVEGKFLVITCTALASGTGFNRLDDPYLLYPNMRLHDDEEYDDVELNDEDEHEGQII</sequence>
<dbReference type="AlphaFoldDB" id="A0A378Y1M2"/>
<evidence type="ECO:0000313" key="3">
    <source>
        <dbReference type="Proteomes" id="UP000254400"/>
    </source>
</evidence>
<dbReference type="EMBL" id="UGSC01000001">
    <property type="protein sequence ID" value="SUA71075.1"/>
    <property type="molecule type" value="Genomic_DNA"/>
</dbReference>
<evidence type="ECO:0000313" key="2">
    <source>
        <dbReference type="EMBL" id="SUA71075.1"/>
    </source>
</evidence>
<dbReference type="CDD" id="cd00085">
    <property type="entry name" value="HNHc"/>
    <property type="match status" value="1"/>
</dbReference>
<dbReference type="InterPro" id="IPR003615">
    <property type="entry name" value="HNH_nuc"/>
</dbReference>
<proteinExistence type="predicted"/>
<accession>A0A378Y1M2</accession>
<dbReference type="GO" id="GO:0003676">
    <property type="term" value="F:nucleic acid binding"/>
    <property type="evidence" value="ECO:0007669"/>
    <property type="project" value="InterPro"/>
</dbReference>
<dbReference type="GO" id="GO:0008270">
    <property type="term" value="F:zinc ion binding"/>
    <property type="evidence" value="ECO:0007669"/>
    <property type="project" value="InterPro"/>
</dbReference>
<dbReference type="SMART" id="SM00507">
    <property type="entry name" value="HNHc"/>
    <property type="match status" value="1"/>
</dbReference>
<dbReference type="Proteomes" id="UP000254400">
    <property type="component" value="Unassembled WGS sequence"/>
</dbReference>
<dbReference type="Pfam" id="PF01844">
    <property type="entry name" value="HNH"/>
    <property type="match status" value="1"/>
</dbReference>
<protein>
    <recommendedName>
        <fullName evidence="1">HNH nuclease domain-containing protein</fullName>
    </recommendedName>
</protein>
<reference evidence="2 3" key="1">
    <citation type="submission" date="2018-06" db="EMBL/GenBank/DDBJ databases">
        <authorList>
            <consortium name="Pathogen Informatics"/>
            <person name="Doyle S."/>
        </authorList>
    </citation>
    <scope>NUCLEOTIDE SEQUENCE [LARGE SCALE GENOMIC DNA]</scope>
    <source>
        <strain evidence="2 3">NCTC10343</strain>
    </source>
</reference>
<dbReference type="GO" id="GO:0004519">
    <property type="term" value="F:endonuclease activity"/>
    <property type="evidence" value="ECO:0007669"/>
    <property type="project" value="InterPro"/>
</dbReference>
<name>A0A378Y1M2_PAEPO</name>
<feature type="domain" description="HNH nuclease" evidence="1">
    <location>
        <begin position="109"/>
        <end position="159"/>
    </location>
</feature>
<dbReference type="InterPro" id="IPR002711">
    <property type="entry name" value="HNH"/>
</dbReference>
<dbReference type="Gene3D" id="1.10.30.50">
    <property type="match status" value="1"/>
</dbReference>
<organism evidence="2 3">
    <name type="scientific">Paenibacillus polymyxa</name>
    <name type="common">Bacillus polymyxa</name>
    <dbReference type="NCBI Taxonomy" id="1406"/>
    <lineage>
        <taxon>Bacteria</taxon>
        <taxon>Bacillati</taxon>
        <taxon>Bacillota</taxon>
        <taxon>Bacilli</taxon>
        <taxon>Bacillales</taxon>
        <taxon>Paenibacillaceae</taxon>
        <taxon>Paenibacillus</taxon>
    </lineage>
</organism>
<gene>
    <name evidence="2" type="ORF">NCTC10343_03962</name>
</gene>
<evidence type="ECO:0000259" key="1">
    <source>
        <dbReference type="SMART" id="SM00507"/>
    </source>
</evidence>